<dbReference type="Proteomes" id="UP000017656">
    <property type="component" value="Segment"/>
</dbReference>
<evidence type="ECO:0000313" key="2">
    <source>
        <dbReference type="Proteomes" id="UP000017656"/>
    </source>
</evidence>
<name>U5PWM1_9CAUD</name>
<evidence type="ECO:0000313" key="1">
    <source>
        <dbReference type="EMBL" id="AGY48151.1"/>
    </source>
</evidence>
<proteinExistence type="predicted"/>
<dbReference type="OrthoDB" id="9249at10239"/>
<dbReference type="GeneID" id="18504222"/>
<organism evidence="1 2">
    <name type="scientific">Acinetobacter phage Presley</name>
    <dbReference type="NCBI Taxonomy" id="1406780"/>
    <lineage>
        <taxon>Viruses</taxon>
        <taxon>Duplodnaviria</taxon>
        <taxon>Heunggongvirae</taxon>
        <taxon>Uroviricota</taxon>
        <taxon>Caudoviricetes</taxon>
        <taxon>Schitoviridae</taxon>
        <taxon>Presleyvirus</taxon>
        <taxon>Presleyvirus presley</taxon>
    </lineage>
</organism>
<dbReference type="KEGG" id="vg:18504222"/>
<reference evidence="1 2" key="1">
    <citation type="journal article" date="2013" name="Genome Announc.">
        <title>Complete Genome of Acinetobacter baumannii N4-Like Podophage Presley.</title>
        <authorList>
            <person name="Farmer N.G."/>
            <person name="Wood T.L."/>
            <person name="Chamakura K.R."/>
            <person name="Kuty Everett G.F."/>
        </authorList>
    </citation>
    <scope>NUCLEOTIDE SEQUENCE [LARGE SCALE GENOMIC DNA]</scope>
</reference>
<dbReference type="RefSeq" id="YP_009007652.1">
    <property type="nucleotide sequence ID" value="NC_023581.1"/>
</dbReference>
<dbReference type="EMBL" id="KF669658">
    <property type="protein sequence ID" value="AGY48151.1"/>
    <property type="molecule type" value="Genomic_DNA"/>
</dbReference>
<gene>
    <name evidence="1" type="ORF">Presley_84</name>
</gene>
<sequence length="206" mass="23246">MTKITDNTNLTDNHDDLDDFKVPEVPKKSRLEILKERATQLGITYSPNIGEDTLAKKIEDKINGQNAEEALEQRQAKPLSTAELAAAKRRDAMKLVRVIVSPMDPLRAQLEGEIVTGGNSLIGTISKYVPFNVEAGYHIPEILYKILRDRKYMAHYTVTDSKGREINKHRLAPAYTIQILPDLTEQELKDLARDQRARSGSADYED</sequence>
<accession>U5PWM1</accession>
<keyword evidence="2" id="KW-1185">Reference proteome</keyword>
<protein>
    <submittedName>
        <fullName evidence="1">Uncharacterized protein</fullName>
    </submittedName>
</protein>